<dbReference type="AlphaFoldDB" id="A0A5B7G5C4"/>
<name>A0A5B7G5C4_PORTR</name>
<accession>A0A5B7G5C4</accession>
<protein>
    <submittedName>
        <fullName evidence="1">Uncharacterized protein</fullName>
    </submittedName>
</protein>
<keyword evidence="2" id="KW-1185">Reference proteome</keyword>
<dbReference type="EMBL" id="VSRR010012151">
    <property type="protein sequence ID" value="MPC54152.1"/>
    <property type="molecule type" value="Genomic_DNA"/>
</dbReference>
<reference evidence="1 2" key="1">
    <citation type="submission" date="2019-05" db="EMBL/GenBank/DDBJ databases">
        <title>Another draft genome of Portunus trituberculatus and its Hox gene families provides insights of decapod evolution.</title>
        <authorList>
            <person name="Jeong J.-H."/>
            <person name="Song I."/>
            <person name="Kim S."/>
            <person name="Choi T."/>
            <person name="Kim D."/>
            <person name="Ryu S."/>
            <person name="Kim W."/>
        </authorList>
    </citation>
    <scope>NUCLEOTIDE SEQUENCE [LARGE SCALE GENOMIC DNA]</scope>
    <source>
        <tissue evidence="1">Muscle</tissue>
    </source>
</reference>
<organism evidence="1 2">
    <name type="scientific">Portunus trituberculatus</name>
    <name type="common">Swimming crab</name>
    <name type="synonym">Neptunus trituberculatus</name>
    <dbReference type="NCBI Taxonomy" id="210409"/>
    <lineage>
        <taxon>Eukaryota</taxon>
        <taxon>Metazoa</taxon>
        <taxon>Ecdysozoa</taxon>
        <taxon>Arthropoda</taxon>
        <taxon>Crustacea</taxon>
        <taxon>Multicrustacea</taxon>
        <taxon>Malacostraca</taxon>
        <taxon>Eumalacostraca</taxon>
        <taxon>Eucarida</taxon>
        <taxon>Decapoda</taxon>
        <taxon>Pleocyemata</taxon>
        <taxon>Brachyura</taxon>
        <taxon>Eubrachyura</taxon>
        <taxon>Portunoidea</taxon>
        <taxon>Portunidae</taxon>
        <taxon>Portuninae</taxon>
        <taxon>Portunus</taxon>
    </lineage>
</organism>
<sequence length="53" mass="6109">MRHNHMIQERAWVTRQLSPLPTRFIVNSAHLYQLGPLCGPMRPIVCINIINDG</sequence>
<comment type="caution">
    <text evidence="1">The sequence shown here is derived from an EMBL/GenBank/DDBJ whole genome shotgun (WGS) entry which is preliminary data.</text>
</comment>
<dbReference type="Proteomes" id="UP000324222">
    <property type="component" value="Unassembled WGS sequence"/>
</dbReference>
<gene>
    <name evidence="1" type="ORF">E2C01_048059</name>
</gene>
<evidence type="ECO:0000313" key="1">
    <source>
        <dbReference type="EMBL" id="MPC54152.1"/>
    </source>
</evidence>
<proteinExistence type="predicted"/>
<evidence type="ECO:0000313" key="2">
    <source>
        <dbReference type="Proteomes" id="UP000324222"/>
    </source>
</evidence>